<evidence type="ECO:0000313" key="2">
    <source>
        <dbReference type="Proteomes" id="UP000182567"/>
    </source>
</evidence>
<gene>
    <name evidence="1" type="ORF">BLL42_27535</name>
</gene>
<keyword evidence="1" id="KW-0614">Plasmid</keyword>
<organism evidence="1 2">
    <name type="scientific">Pseudomonas frederiksbergensis</name>
    <dbReference type="NCBI Taxonomy" id="104087"/>
    <lineage>
        <taxon>Bacteria</taxon>
        <taxon>Pseudomonadati</taxon>
        <taxon>Pseudomonadota</taxon>
        <taxon>Gammaproteobacteria</taxon>
        <taxon>Pseudomonadales</taxon>
        <taxon>Pseudomonadaceae</taxon>
        <taxon>Pseudomonas</taxon>
    </lineage>
</organism>
<accession>A0A1J0EUV2</accession>
<reference evidence="2" key="1">
    <citation type="submission" date="2016-10" db="EMBL/GenBank/DDBJ databases">
        <title>Pseudomonas frederiksbergensis ERGS4:02 complete genome.</title>
        <authorList>
            <person name="Kumar R."/>
            <person name="Acharya V."/>
            <person name="Singh D."/>
        </authorList>
    </citation>
    <scope>NUCLEOTIDE SEQUENCE [LARGE SCALE GENOMIC DNA]</scope>
    <source>
        <strain evidence="2">ERGS4:02</strain>
        <plasmid evidence="2">Plasmid unnamed1</plasmid>
    </source>
</reference>
<evidence type="ECO:0000313" key="1">
    <source>
        <dbReference type="EMBL" id="APC19663.1"/>
    </source>
</evidence>
<dbReference type="EMBL" id="CP017887">
    <property type="protein sequence ID" value="APC19663.1"/>
    <property type="molecule type" value="Genomic_DNA"/>
</dbReference>
<dbReference type="Proteomes" id="UP000182567">
    <property type="component" value="Plasmid unnamed1"/>
</dbReference>
<sequence>MVNFGFFRESVTDMKCGSDLILAKYIEGQPTQYRCPNGFIMNQFRGAPFVPWPDYTEGTSAELGVAIGQFKSSFVDLEAKE</sequence>
<geneLocation type="plasmid" evidence="1">
    <name>unnamed1</name>
</geneLocation>
<proteinExistence type="predicted"/>
<protein>
    <submittedName>
        <fullName evidence="1">Uncharacterized protein</fullName>
    </submittedName>
</protein>
<name>A0A1J0EUV2_9PSED</name>
<dbReference type="AlphaFoldDB" id="A0A1J0EUV2"/>